<reference evidence="3 4" key="1">
    <citation type="submission" date="2020-04" db="EMBL/GenBank/DDBJ databases">
        <title>MicrobeNet Type strains.</title>
        <authorList>
            <person name="Nicholson A.C."/>
        </authorList>
    </citation>
    <scope>NUCLEOTIDE SEQUENCE [LARGE SCALE GENOMIC DNA]</scope>
    <source>
        <strain evidence="3 4">JCM 12354</strain>
    </source>
</reference>
<proteinExistence type="predicted"/>
<organism evidence="3 4">
    <name type="scientific">Nocardia vermiculata</name>
    <dbReference type="NCBI Taxonomy" id="257274"/>
    <lineage>
        <taxon>Bacteria</taxon>
        <taxon>Bacillati</taxon>
        <taxon>Actinomycetota</taxon>
        <taxon>Actinomycetes</taxon>
        <taxon>Mycobacteriales</taxon>
        <taxon>Nocardiaceae</taxon>
        <taxon>Nocardia</taxon>
    </lineage>
</organism>
<keyword evidence="4" id="KW-1185">Reference proteome</keyword>
<feature type="region of interest" description="Disordered" evidence="1">
    <location>
        <begin position="174"/>
        <end position="211"/>
    </location>
</feature>
<comment type="caution">
    <text evidence="3">The sequence shown here is derived from an EMBL/GenBank/DDBJ whole genome shotgun (WGS) entry which is preliminary data.</text>
</comment>
<accession>A0A846Y656</accession>
<dbReference type="RefSeq" id="WP_067879780.1">
    <property type="nucleotide sequence ID" value="NZ_JAAXOP010000021.1"/>
</dbReference>
<dbReference type="Proteomes" id="UP000565711">
    <property type="component" value="Unassembled WGS sequence"/>
</dbReference>
<dbReference type="EMBL" id="JAAXOP010000021">
    <property type="protein sequence ID" value="NKY53805.1"/>
    <property type="molecule type" value="Genomic_DNA"/>
</dbReference>
<evidence type="ECO:0000256" key="2">
    <source>
        <dbReference type="SAM" id="Phobius"/>
    </source>
</evidence>
<evidence type="ECO:0000256" key="1">
    <source>
        <dbReference type="SAM" id="MobiDB-lite"/>
    </source>
</evidence>
<protein>
    <submittedName>
        <fullName evidence="3">Uncharacterized protein</fullName>
    </submittedName>
</protein>
<sequence>MSSVRAEPERATALIARAEYSDTPRRLRLLCSGALLVGSVPLLPVLDAADVAPTVAVAIAGGAVTASLALFLAGPIAGRRTAVRLGLVDGQILIGTESTPDVVRPLADLTGVHLSTETSAETRIDPAARDLRIGGIHHVRLTFADAAVYRVAVREADPVAAEIVRRLRGAIPAGDEQSVEQPSAADEIPDGPAPVADSAGEPRVAEASGIEPSISPAADLRLWEAARSVHRSILSEYGAYELDPTRYLRYPGVTDVTREPVMDFHTALAEAQALATDTYPDDPAYAGRYRAVVDTLRRTWIRCERDGKATGTEYLPEDDRNDLATAAKLYNHAQATDHAEEKTSYLRKVHRIVTDLDARGRVHLPLPVVAAIENQVRLALEPGRSGE</sequence>
<name>A0A846Y656_9NOCA</name>
<feature type="transmembrane region" description="Helical" evidence="2">
    <location>
        <begin position="27"/>
        <end position="46"/>
    </location>
</feature>
<feature type="transmembrane region" description="Helical" evidence="2">
    <location>
        <begin position="52"/>
        <end position="74"/>
    </location>
</feature>
<keyword evidence="2" id="KW-1133">Transmembrane helix</keyword>
<evidence type="ECO:0000313" key="4">
    <source>
        <dbReference type="Proteomes" id="UP000565711"/>
    </source>
</evidence>
<gene>
    <name evidence="3" type="ORF">HGA08_26775</name>
</gene>
<dbReference type="AlphaFoldDB" id="A0A846Y656"/>
<keyword evidence="2" id="KW-0472">Membrane</keyword>
<evidence type="ECO:0000313" key="3">
    <source>
        <dbReference type="EMBL" id="NKY53805.1"/>
    </source>
</evidence>
<keyword evidence="2" id="KW-0812">Transmembrane</keyword>